<dbReference type="Proteomes" id="UP000274556">
    <property type="component" value="Unassembled WGS sequence"/>
</dbReference>
<comment type="caution">
    <text evidence="2">The sequence shown here is derived from an EMBL/GenBank/DDBJ whole genome shotgun (WGS) entry which is preliminary data.</text>
</comment>
<feature type="compositionally biased region" description="Low complexity" evidence="1">
    <location>
        <begin position="14"/>
        <end position="24"/>
    </location>
</feature>
<protein>
    <submittedName>
        <fullName evidence="2">Uncharacterized protein</fullName>
    </submittedName>
</protein>
<accession>A0A495VEZ1</accession>
<sequence>MGASRSSTPLRGHSSAAVAAEAESLTPGFGAPATEGIVPVIRPVSANGLPGMPAPGLPTKLPDALTLSR</sequence>
<feature type="region of interest" description="Disordered" evidence="1">
    <location>
        <begin position="1"/>
        <end position="33"/>
    </location>
</feature>
<reference evidence="2 3" key="1">
    <citation type="submission" date="2018-10" db="EMBL/GenBank/DDBJ databases">
        <title>Genomic Encyclopedia of Archaeal and Bacterial Type Strains, Phase II (KMG-II): from individual species to whole genera.</title>
        <authorList>
            <person name="Goeker M."/>
        </authorList>
    </citation>
    <scope>NUCLEOTIDE SEQUENCE [LARGE SCALE GENOMIC DNA]</scope>
    <source>
        <strain evidence="2 3">DSM 235</strain>
    </source>
</reference>
<evidence type="ECO:0000313" key="3">
    <source>
        <dbReference type="Proteomes" id="UP000274556"/>
    </source>
</evidence>
<proteinExistence type="predicted"/>
<keyword evidence="3" id="KW-1185">Reference proteome</keyword>
<gene>
    <name evidence="2" type="ORF">BDD21_4722</name>
</gene>
<name>A0A495VEZ1_9GAMM</name>
<feature type="region of interest" description="Disordered" evidence="1">
    <location>
        <begin position="48"/>
        <end position="69"/>
    </location>
</feature>
<evidence type="ECO:0000313" key="2">
    <source>
        <dbReference type="EMBL" id="RKT47163.1"/>
    </source>
</evidence>
<evidence type="ECO:0000256" key="1">
    <source>
        <dbReference type="SAM" id="MobiDB-lite"/>
    </source>
</evidence>
<dbReference type="EMBL" id="RBXL01000001">
    <property type="protein sequence ID" value="RKT47163.1"/>
    <property type="molecule type" value="Genomic_DNA"/>
</dbReference>
<dbReference type="AlphaFoldDB" id="A0A495VEZ1"/>
<organism evidence="2 3">
    <name type="scientific">Thiocapsa rosea</name>
    <dbReference type="NCBI Taxonomy" id="69360"/>
    <lineage>
        <taxon>Bacteria</taxon>
        <taxon>Pseudomonadati</taxon>
        <taxon>Pseudomonadota</taxon>
        <taxon>Gammaproteobacteria</taxon>
        <taxon>Chromatiales</taxon>
        <taxon>Chromatiaceae</taxon>
        <taxon>Thiocapsa</taxon>
    </lineage>
</organism>